<evidence type="ECO:0000259" key="1">
    <source>
        <dbReference type="Pfam" id="PF06535"/>
    </source>
</evidence>
<organism evidence="2">
    <name type="scientific">Homalodisca liturata</name>
    <dbReference type="NCBI Taxonomy" id="320908"/>
    <lineage>
        <taxon>Eukaryota</taxon>
        <taxon>Metazoa</taxon>
        <taxon>Ecdysozoa</taxon>
        <taxon>Arthropoda</taxon>
        <taxon>Hexapoda</taxon>
        <taxon>Insecta</taxon>
        <taxon>Pterygota</taxon>
        <taxon>Neoptera</taxon>
        <taxon>Paraneoptera</taxon>
        <taxon>Hemiptera</taxon>
        <taxon>Auchenorrhyncha</taxon>
        <taxon>Membracoidea</taxon>
        <taxon>Cicadellidae</taxon>
        <taxon>Cicadellinae</taxon>
        <taxon>Proconiini</taxon>
        <taxon>Homalodisca</taxon>
    </lineage>
</organism>
<dbReference type="EMBL" id="GECU01020399">
    <property type="protein sequence ID" value="JAS87307.1"/>
    <property type="molecule type" value="Transcribed_RNA"/>
</dbReference>
<feature type="non-terminal residue" evidence="2">
    <location>
        <position position="165"/>
    </location>
</feature>
<dbReference type="AlphaFoldDB" id="A0A1B6IK62"/>
<proteinExistence type="predicted"/>
<accession>A0A1B6IK62</accession>
<evidence type="ECO:0000313" key="2">
    <source>
        <dbReference type="EMBL" id="JAS87307.1"/>
    </source>
</evidence>
<dbReference type="Pfam" id="PF06535">
    <property type="entry name" value="RGM_N"/>
    <property type="match status" value="1"/>
</dbReference>
<sequence>IDRQGRGQGWLVDYPTLAHARVKANPETSLIDNISLSDVNVCGFSLISGYGNMRHSPSSTLPSDRTTNRVQCLQSRLRWKHDHDRLRLLRCPVMDRALSLALCLALFMITRCAACNLDQCTRIYNMKMEEEGIPGPEATPAFCSVLSAYGHCVHGTTRSCRGNLK</sequence>
<feature type="domain" description="Repulsive guidance molecule N-terminal" evidence="1">
    <location>
        <begin position="115"/>
        <end position="164"/>
    </location>
</feature>
<protein>
    <recommendedName>
        <fullName evidence="1">Repulsive guidance molecule N-terminal domain-containing protein</fullName>
    </recommendedName>
</protein>
<dbReference type="InterPro" id="IPR010536">
    <property type="entry name" value="RGM_N"/>
</dbReference>
<gene>
    <name evidence="2" type="ORF">g.26120</name>
</gene>
<reference evidence="2" key="1">
    <citation type="submission" date="2015-11" db="EMBL/GenBank/DDBJ databases">
        <title>De novo transcriptome assembly of four potential Pierce s Disease insect vectors from Arizona vineyards.</title>
        <authorList>
            <person name="Tassone E.E."/>
        </authorList>
    </citation>
    <scope>NUCLEOTIDE SEQUENCE</scope>
</reference>
<feature type="non-terminal residue" evidence="2">
    <location>
        <position position="1"/>
    </location>
</feature>
<name>A0A1B6IK62_9HEMI</name>